<keyword evidence="2" id="KW-1185">Reference proteome</keyword>
<name>A0ACC0NB87_RHOML</name>
<protein>
    <submittedName>
        <fullName evidence="1">Uncharacterized protein</fullName>
    </submittedName>
</protein>
<sequence>MIVSTQQVMAMMNPRAFFGWLMVFLHRHRVRPTVAMACGVKAIILRLTIEQQHTRDSDFIKALKIISISLTVYNALFTLVKPIEMIFNASIKLGSLGWCYSIADHKMIASTQQVMAMVSWTQCRRRKTTNHQKHALG</sequence>
<accession>A0ACC0NB87</accession>
<dbReference type="Proteomes" id="UP001062846">
    <property type="component" value="Chromosome 6"/>
</dbReference>
<evidence type="ECO:0000313" key="1">
    <source>
        <dbReference type="EMBL" id="KAI8550059.1"/>
    </source>
</evidence>
<gene>
    <name evidence="1" type="ORF">RHMOL_Rhmol06G0074800</name>
</gene>
<evidence type="ECO:0000313" key="2">
    <source>
        <dbReference type="Proteomes" id="UP001062846"/>
    </source>
</evidence>
<reference evidence="1" key="1">
    <citation type="submission" date="2022-02" db="EMBL/GenBank/DDBJ databases">
        <title>Plant Genome Project.</title>
        <authorList>
            <person name="Zhang R.-G."/>
        </authorList>
    </citation>
    <scope>NUCLEOTIDE SEQUENCE</scope>
    <source>
        <strain evidence="1">AT1</strain>
    </source>
</reference>
<organism evidence="1 2">
    <name type="scientific">Rhododendron molle</name>
    <name type="common">Chinese azalea</name>
    <name type="synonym">Azalea mollis</name>
    <dbReference type="NCBI Taxonomy" id="49168"/>
    <lineage>
        <taxon>Eukaryota</taxon>
        <taxon>Viridiplantae</taxon>
        <taxon>Streptophyta</taxon>
        <taxon>Embryophyta</taxon>
        <taxon>Tracheophyta</taxon>
        <taxon>Spermatophyta</taxon>
        <taxon>Magnoliopsida</taxon>
        <taxon>eudicotyledons</taxon>
        <taxon>Gunneridae</taxon>
        <taxon>Pentapetalae</taxon>
        <taxon>asterids</taxon>
        <taxon>Ericales</taxon>
        <taxon>Ericaceae</taxon>
        <taxon>Ericoideae</taxon>
        <taxon>Rhodoreae</taxon>
        <taxon>Rhododendron</taxon>
    </lineage>
</organism>
<proteinExistence type="predicted"/>
<comment type="caution">
    <text evidence="1">The sequence shown here is derived from an EMBL/GenBank/DDBJ whole genome shotgun (WGS) entry which is preliminary data.</text>
</comment>
<dbReference type="EMBL" id="CM046393">
    <property type="protein sequence ID" value="KAI8550059.1"/>
    <property type="molecule type" value="Genomic_DNA"/>
</dbReference>